<evidence type="ECO:0000256" key="2">
    <source>
        <dbReference type="ARBA" id="ARBA00022737"/>
    </source>
</evidence>
<dbReference type="OrthoDB" id="182450at2"/>
<sequence length="334" mass="36096">MTLRHCLCFCLILLTVGATATAAEWTPEPVQGTMHPRHEAAFVAVGGKAYLLGGRRLQPVDILDPATGVWTQGATPPVEVHHFQAVVWENKIWLVGAMTGRYPQERALDHIPVYDPATDSWSRGPSLPEHRRRGGAGAVIHEGKLYVVCGIINGHWDGHVAWLDELDLSTGIWRELPDAPRARDHFQAAIVGDKLYAAGGRRSWAARKETFNHVEARVDVYDFKAGIWVTLPSPAGDLPVPRAGTMSIAVGRHLIVAGGESLAQSTAHADNHALDTVTGTWVAWPPFARGRHGSGVIRLGKGLCVASGSGNRGGSPELDSVEMLDLTDLFPIRP</sequence>
<dbReference type="Pfam" id="PF24681">
    <property type="entry name" value="Kelch_KLHDC2_KLHL20_DRC7"/>
    <property type="match status" value="1"/>
</dbReference>
<dbReference type="Gene3D" id="2.120.10.80">
    <property type="entry name" value="Kelch-type beta propeller"/>
    <property type="match status" value="2"/>
</dbReference>
<dbReference type="EMBL" id="SDHX01000001">
    <property type="protein sequence ID" value="RXK56356.1"/>
    <property type="molecule type" value="Genomic_DNA"/>
</dbReference>
<dbReference type="InterPro" id="IPR015915">
    <property type="entry name" value="Kelch-typ_b-propeller"/>
</dbReference>
<dbReference type="RefSeq" id="WP_129047725.1">
    <property type="nucleotide sequence ID" value="NZ_SDHX01000001.1"/>
</dbReference>
<name>A0A4Q1CBQ7_9BACT</name>
<gene>
    <name evidence="4" type="ORF">ESB00_10940</name>
</gene>
<keyword evidence="1" id="KW-0880">Kelch repeat</keyword>
<accession>A0A4Q1CBQ7</accession>
<proteinExistence type="predicted"/>
<dbReference type="InterPro" id="IPR006652">
    <property type="entry name" value="Kelch_1"/>
</dbReference>
<dbReference type="AlphaFoldDB" id="A0A4Q1CBQ7"/>
<dbReference type="SUPFAM" id="SSF117281">
    <property type="entry name" value="Kelch motif"/>
    <property type="match status" value="1"/>
</dbReference>
<comment type="caution">
    <text evidence="4">The sequence shown here is derived from an EMBL/GenBank/DDBJ whole genome shotgun (WGS) entry which is preliminary data.</text>
</comment>
<feature type="chain" id="PRO_5020508847" evidence="3">
    <location>
        <begin position="23"/>
        <end position="334"/>
    </location>
</feature>
<dbReference type="SMART" id="SM00612">
    <property type="entry name" value="Kelch"/>
    <property type="match status" value="4"/>
</dbReference>
<evidence type="ECO:0000256" key="3">
    <source>
        <dbReference type="SAM" id="SignalP"/>
    </source>
</evidence>
<feature type="signal peptide" evidence="3">
    <location>
        <begin position="1"/>
        <end position="22"/>
    </location>
</feature>
<keyword evidence="2" id="KW-0677">Repeat</keyword>
<dbReference type="PANTHER" id="PTHR46344">
    <property type="entry name" value="OS02G0202900 PROTEIN"/>
    <property type="match status" value="1"/>
</dbReference>
<dbReference type="PANTHER" id="PTHR46344:SF27">
    <property type="entry name" value="KELCH REPEAT SUPERFAMILY PROTEIN"/>
    <property type="match status" value="1"/>
</dbReference>
<reference evidence="4 5" key="1">
    <citation type="submission" date="2019-01" db="EMBL/GenBank/DDBJ databases">
        <title>Lacunisphaera sp. strain TWA-58.</title>
        <authorList>
            <person name="Chen W.-M."/>
        </authorList>
    </citation>
    <scope>NUCLEOTIDE SEQUENCE [LARGE SCALE GENOMIC DNA]</scope>
    <source>
        <strain evidence="4 5">TWA-58</strain>
    </source>
</reference>
<protein>
    <submittedName>
        <fullName evidence="4">Galactose oxidase</fullName>
    </submittedName>
</protein>
<dbReference type="Proteomes" id="UP000290218">
    <property type="component" value="Unassembled WGS sequence"/>
</dbReference>
<keyword evidence="3" id="KW-0732">Signal</keyword>
<evidence type="ECO:0000313" key="5">
    <source>
        <dbReference type="Proteomes" id="UP000290218"/>
    </source>
</evidence>
<organism evidence="4 5">
    <name type="scientific">Oleiharenicola lentus</name>
    <dbReference type="NCBI Taxonomy" id="2508720"/>
    <lineage>
        <taxon>Bacteria</taxon>
        <taxon>Pseudomonadati</taxon>
        <taxon>Verrucomicrobiota</taxon>
        <taxon>Opitutia</taxon>
        <taxon>Opitutales</taxon>
        <taxon>Opitutaceae</taxon>
        <taxon>Oleiharenicola</taxon>
    </lineage>
</organism>
<keyword evidence="5" id="KW-1185">Reference proteome</keyword>
<evidence type="ECO:0000313" key="4">
    <source>
        <dbReference type="EMBL" id="RXK56356.1"/>
    </source>
</evidence>
<evidence type="ECO:0000256" key="1">
    <source>
        <dbReference type="ARBA" id="ARBA00022441"/>
    </source>
</evidence>